<comment type="caution">
    <text evidence="1">The sequence shown here is derived from an EMBL/GenBank/DDBJ whole genome shotgun (WGS) entry which is preliminary data.</text>
</comment>
<evidence type="ECO:0000313" key="1">
    <source>
        <dbReference type="EMBL" id="PMC10851.1"/>
    </source>
</evidence>
<gene>
    <name evidence="1" type="ORF">CJ232_03930</name>
</gene>
<proteinExistence type="predicted"/>
<dbReference type="AlphaFoldDB" id="A0A2N6Q768"/>
<accession>A0A2N6Q768</accession>
<dbReference type="EMBL" id="PNGI01000005">
    <property type="protein sequence ID" value="PMC10851.1"/>
    <property type="molecule type" value="Genomic_DNA"/>
</dbReference>
<protein>
    <submittedName>
        <fullName evidence="1">Uncharacterized protein</fullName>
    </submittedName>
</protein>
<evidence type="ECO:0000313" key="2">
    <source>
        <dbReference type="Proteomes" id="UP000235661"/>
    </source>
</evidence>
<organism evidence="1 2">
    <name type="scientific">Hoylesella timonensis</name>
    <dbReference type="NCBI Taxonomy" id="386414"/>
    <lineage>
        <taxon>Bacteria</taxon>
        <taxon>Pseudomonadati</taxon>
        <taxon>Bacteroidota</taxon>
        <taxon>Bacteroidia</taxon>
        <taxon>Bacteroidales</taxon>
        <taxon>Prevotellaceae</taxon>
        <taxon>Hoylesella</taxon>
    </lineage>
</organism>
<name>A0A2N6Q768_9BACT</name>
<reference evidence="1 2" key="1">
    <citation type="submission" date="2017-09" db="EMBL/GenBank/DDBJ databases">
        <title>Bacterial strain isolated from the female urinary microbiota.</title>
        <authorList>
            <person name="Thomas-White K."/>
            <person name="Kumar N."/>
            <person name="Forster S."/>
            <person name="Putonti C."/>
            <person name="Lawley T."/>
            <person name="Wolfe A.J."/>
        </authorList>
    </citation>
    <scope>NUCLEOTIDE SEQUENCE [LARGE SCALE GENOMIC DNA]</scope>
    <source>
        <strain evidence="1 2">UMB0818</strain>
    </source>
</reference>
<sequence length="102" mass="12144">MDETSTPFRPSHFWQKHSLLLSYYFTKKRLSKIFKIEKINRQTRCKNALILTKQTSLEAETLTLRAWKHTLKVLFACINRIKACKLLAYLNGLVEEKWGERE</sequence>
<dbReference type="Proteomes" id="UP000235661">
    <property type="component" value="Unassembled WGS sequence"/>
</dbReference>